<proteinExistence type="predicted"/>
<evidence type="ECO:0000313" key="1">
    <source>
        <dbReference type="EMBL" id="KKY27588.1"/>
    </source>
</evidence>
<sequence length="334" mass="37597">MDLLAELETMAVNVVEEPQCSDSQGPIVHQEKILQWQQLFGFTATDAMEHILRHREDIFRIRVSDEHWQMVMVDKKGYDKEAYEFELGHAHGHKQALEEPALIMPRQETPGNVTYLVKLEGLLESPAMVQQAAGLSNAPPVAKGMADSGDDAQFCIINGSDKALVMDWLAARGQQHFRPTFIRLSASMKDLSLISLAPFLGVESSLPQYRVDDGKDVGVLQDEYPVWYFCYGNLAKSDILMKLLSLESPPRYHSARVTGGIVKRWAGKYNAMIDGPEASVVDGWAYRVMSKHDEDILRFHESGNYEVVRCNISMHDRAVKGLTFRYSGPPLQLD</sequence>
<dbReference type="InterPro" id="IPR036568">
    <property type="entry name" value="GGCT-like_sf"/>
</dbReference>
<organism evidence="1 2">
    <name type="scientific">Phaeomoniella chlamydospora</name>
    <name type="common">Phaeoacremonium chlamydosporum</name>
    <dbReference type="NCBI Taxonomy" id="158046"/>
    <lineage>
        <taxon>Eukaryota</taxon>
        <taxon>Fungi</taxon>
        <taxon>Dikarya</taxon>
        <taxon>Ascomycota</taxon>
        <taxon>Pezizomycotina</taxon>
        <taxon>Eurotiomycetes</taxon>
        <taxon>Chaetothyriomycetidae</taxon>
        <taxon>Phaeomoniellales</taxon>
        <taxon>Phaeomoniellaceae</taxon>
        <taxon>Phaeomoniella</taxon>
    </lineage>
</organism>
<gene>
    <name evidence="1" type="ORF">UCRPC4_g01030</name>
</gene>
<dbReference type="AlphaFoldDB" id="A0A0G2GWJ3"/>
<dbReference type="Gene3D" id="3.10.490.10">
    <property type="entry name" value="Gamma-glutamyl cyclotransferase-like"/>
    <property type="match status" value="1"/>
</dbReference>
<protein>
    <submittedName>
        <fullName evidence="1">Putative aig2-like protein</fullName>
    </submittedName>
</protein>
<dbReference type="Proteomes" id="UP000053317">
    <property type="component" value="Unassembled WGS sequence"/>
</dbReference>
<evidence type="ECO:0000313" key="2">
    <source>
        <dbReference type="Proteomes" id="UP000053317"/>
    </source>
</evidence>
<accession>A0A0G2GWJ3</accession>
<comment type="caution">
    <text evidence="1">The sequence shown here is derived from an EMBL/GenBank/DDBJ whole genome shotgun (WGS) entry which is preliminary data.</text>
</comment>
<dbReference type="EMBL" id="LCWF01000023">
    <property type="protein sequence ID" value="KKY27588.1"/>
    <property type="molecule type" value="Genomic_DNA"/>
</dbReference>
<keyword evidence="2" id="KW-1185">Reference proteome</keyword>
<name>A0A0G2GWJ3_PHACM</name>
<dbReference type="SUPFAM" id="SSF110857">
    <property type="entry name" value="Gamma-glutamyl cyclotransferase-like"/>
    <property type="match status" value="1"/>
</dbReference>
<reference evidence="1 2" key="1">
    <citation type="submission" date="2015-05" db="EMBL/GenBank/DDBJ databases">
        <title>Distinctive expansion of gene families associated with plant cell wall degradation and secondary metabolism in the genomes of grapevine trunk pathogens.</title>
        <authorList>
            <person name="Lawrence D.P."/>
            <person name="Travadon R."/>
            <person name="Rolshausen P.E."/>
            <person name="Baumgartner K."/>
        </authorList>
    </citation>
    <scope>NUCLEOTIDE SEQUENCE [LARGE SCALE GENOMIC DNA]</scope>
    <source>
        <strain evidence="1">UCRPC4</strain>
    </source>
</reference>
<dbReference type="OrthoDB" id="3262926at2759"/>
<reference evidence="1 2" key="2">
    <citation type="submission" date="2015-05" db="EMBL/GenBank/DDBJ databases">
        <authorList>
            <person name="Morales-Cruz A."/>
            <person name="Amrine K.C."/>
            <person name="Cantu D."/>
        </authorList>
    </citation>
    <scope>NUCLEOTIDE SEQUENCE [LARGE SCALE GENOMIC DNA]</scope>
    <source>
        <strain evidence="1">UCRPC4</strain>
    </source>
</reference>